<sequence>MFKVGISGSYGGLNLGDEAILQVMVSELRRTVPVEITVFSRDPEDTLKRQKVERAIPVRKLSRDEVLPEIQRLDLFLLGGGGILFDAEAKIYLREVALAHELGVPVMVYAVSAGPLHDPSAQKLVRDNLNQAAIVTVREKKARYLLEEVGVYREIIVTADPALLAVPEPLAGGALKNEGLAGRHRIVGMSVREPGVAAPDIDQKVYHALLANAADFMVDRFDADVVFIPMERQVLDVQHAHAVIAQMLRAPRATVLKGEYTPGQMLSLMSYFSFAVGMRLHFLIFAALQGIPFVALPYSSKVGGFLEDLDIETPPFKLVNAGRLIAHLDQSWDRRRSLQARIRRALPSLKSRAEENNTLATQLLVEKARSKTSQSALAPPNEDN</sequence>
<dbReference type="EMBL" id="CP038033">
    <property type="protein sequence ID" value="QBQ54080.1"/>
    <property type="molecule type" value="Genomic_DNA"/>
</dbReference>
<name>A0A4P7BY54_9GAMM</name>
<dbReference type="KEGG" id="nwr:E3U44_05850"/>
<evidence type="ECO:0000259" key="1">
    <source>
        <dbReference type="Pfam" id="PF04230"/>
    </source>
</evidence>
<accession>A0A4P7BY54</accession>
<dbReference type="PANTHER" id="PTHR36836:SF1">
    <property type="entry name" value="COLANIC ACID BIOSYNTHESIS PROTEIN WCAK"/>
    <property type="match status" value="1"/>
</dbReference>
<dbReference type="Proteomes" id="UP000294325">
    <property type="component" value="Chromosome"/>
</dbReference>
<feature type="domain" description="Polysaccharide pyruvyl transferase" evidence="1">
    <location>
        <begin position="14"/>
        <end position="300"/>
    </location>
</feature>
<keyword evidence="2" id="KW-0808">Transferase</keyword>
<gene>
    <name evidence="2" type="ORF">E3U44_05850</name>
</gene>
<dbReference type="PANTHER" id="PTHR36836">
    <property type="entry name" value="COLANIC ACID BIOSYNTHESIS PROTEIN WCAK"/>
    <property type="match status" value="1"/>
</dbReference>
<proteinExistence type="predicted"/>
<organism evidence="2 3">
    <name type="scientific">Nitrosococcus wardiae</name>
    <dbReference type="NCBI Taxonomy" id="1814290"/>
    <lineage>
        <taxon>Bacteria</taxon>
        <taxon>Pseudomonadati</taxon>
        <taxon>Pseudomonadota</taxon>
        <taxon>Gammaproteobacteria</taxon>
        <taxon>Chromatiales</taxon>
        <taxon>Chromatiaceae</taxon>
        <taxon>Nitrosococcus</taxon>
    </lineage>
</organism>
<dbReference type="RefSeq" id="WP_134357117.1">
    <property type="nucleotide sequence ID" value="NZ_CP038033.1"/>
</dbReference>
<dbReference type="Pfam" id="PF04230">
    <property type="entry name" value="PS_pyruv_trans"/>
    <property type="match status" value="1"/>
</dbReference>
<keyword evidence="3" id="KW-1185">Reference proteome</keyword>
<protein>
    <submittedName>
        <fullName evidence="2">Polysaccharide pyruvyl transferase</fullName>
    </submittedName>
</protein>
<dbReference type="OrthoDB" id="3199616at2"/>
<dbReference type="GO" id="GO:0016740">
    <property type="term" value="F:transferase activity"/>
    <property type="evidence" value="ECO:0007669"/>
    <property type="project" value="UniProtKB-KW"/>
</dbReference>
<reference evidence="2 3" key="1">
    <citation type="submission" date="2019-03" db="EMBL/GenBank/DDBJ databases">
        <title>The genome sequence of Nitrosococcus wardiae strain D1FHST reveals the archetypal metabolic capacity of ammonia-oxidizing Gammaproteobacteria.</title>
        <authorList>
            <person name="Wang L."/>
            <person name="Lim C.K."/>
            <person name="Hanson T.E."/>
            <person name="Dang H."/>
            <person name="Klotz M.G."/>
        </authorList>
    </citation>
    <scope>NUCLEOTIDE SEQUENCE [LARGE SCALE GENOMIC DNA]</scope>
    <source>
        <strain evidence="2 3">D1FHS</strain>
    </source>
</reference>
<evidence type="ECO:0000313" key="2">
    <source>
        <dbReference type="EMBL" id="QBQ54080.1"/>
    </source>
</evidence>
<dbReference type="InterPro" id="IPR007345">
    <property type="entry name" value="Polysacch_pyruvyl_Trfase"/>
</dbReference>
<dbReference type="AlphaFoldDB" id="A0A4P7BY54"/>
<evidence type="ECO:0000313" key="3">
    <source>
        <dbReference type="Proteomes" id="UP000294325"/>
    </source>
</evidence>